<comment type="caution">
    <text evidence="1">The sequence shown here is derived from an EMBL/GenBank/DDBJ whole genome shotgun (WGS) entry which is preliminary data.</text>
</comment>
<reference evidence="1 2" key="1">
    <citation type="submission" date="2023-02" db="EMBL/GenBank/DDBJ databases">
        <title>Oceanobacillus kimchii IFOP_LL358 isolated form Alexandrium catenella lab strain.</title>
        <authorList>
            <person name="Gajardo G."/>
            <person name="Ueki S."/>
            <person name="Maruyama F."/>
        </authorList>
    </citation>
    <scope>NUCLEOTIDE SEQUENCE [LARGE SCALE GENOMIC DNA]</scope>
    <source>
        <strain evidence="1 2">IFOP_LL358</strain>
    </source>
</reference>
<keyword evidence="2" id="KW-1185">Reference proteome</keyword>
<evidence type="ECO:0008006" key="3">
    <source>
        <dbReference type="Google" id="ProtNLM"/>
    </source>
</evidence>
<proteinExistence type="predicted"/>
<dbReference type="RefSeq" id="WP_317958078.1">
    <property type="nucleotide sequence ID" value="NZ_BSKO01000001.1"/>
</dbReference>
<sequence length="60" mass="7180">MDIKTKVQLAKYLQNKLHDHCSGYMFSDKDVLKYIDDFFVVAELVEERDRIQKQIDDLTE</sequence>
<protein>
    <recommendedName>
        <fullName evidence="3">Phage protein</fullName>
    </recommendedName>
</protein>
<dbReference type="Proteomes" id="UP001275436">
    <property type="component" value="Unassembled WGS sequence"/>
</dbReference>
<evidence type="ECO:0000313" key="2">
    <source>
        <dbReference type="Proteomes" id="UP001275436"/>
    </source>
</evidence>
<gene>
    <name evidence="1" type="ORF">MACH08_19820</name>
</gene>
<name>A0ABQ5TH56_9BACI</name>
<organism evidence="1 2">
    <name type="scientific">Oceanobacillus kimchii</name>
    <dbReference type="NCBI Taxonomy" id="746691"/>
    <lineage>
        <taxon>Bacteria</taxon>
        <taxon>Bacillati</taxon>
        <taxon>Bacillota</taxon>
        <taxon>Bacilli</taxon>
        <taxon>Bacillales</taxon>
        <taxon>Bacillaceae</taxon>
        <taxon>Oceanobacillus</taxon>
    </lineage>
</organism>
<evidence type="ECO:0000313" key="1">
    <source>
        <dbReference type="EMBL" id="GLO66198.1"/>
    </source>
</evidence>
<dbReference type="EMBL" id="BSKO01000001">
    <property type="protein sequence ID" value="GLO66198.1"/>
    <property type="molecule type" value="Genomic_DNA"/>
</dbReference>
<accession>A0ABQ5TH56</accession>